<sequence length="388" mass="44368">MVKEYEIVIVDDDIITLALLEEALKEFNVLVMASPVDALEAVREMEIPPLLIILDVTMPQMSGFELCVKLREFVSEEQSDIIFHTASSEMEERLKGYEIGASDFLIKPIEIQELRKKAKTIIKRGKKRRAEQASTESNSQLIQAVISDLTEQGILIHYFRAASKTSSISSLLNLIVKTASNFGINSSVQAKYVMNDIEYRQAVSNEVTISALERELLDRLEYSERIMTRGKRLFLNYPPFTQIIKNMPDDPAQAGRFRDHLAIILEAAASQYRDIVKTDEVNLMIQELEVVQKRADLENQTKNRQVLDTLTELVDSVESKIFEYGLTEEQESELLQLFRKSTDKAYDTIDNAMTTENLRLIMQRLKALRELSQSQDEEAESIVDVELF</sequence>
<protein>
    <recommendedName>
        <fullName evidence="7">Response regulatory domain-containing protein</fullName>
    </recommendedName>
</protein>
<dbReference type="InterPro" id="IPR039420">
    <property type="entry name" value="WalR-like"/>
</dbReference>
<gene>
    <name evidence="8" type="ORF">C6Y40_03415</name>
</gene>
<evidence type="ECO:0000256" key="1">
    <source>
        <dbReference type="ARBA" id="ARBA00022553"/>
    </source>
</evidence>
<dbReference type="Proteomes" id="UP000238949">
    <property type="component" value="Unassembled WGS sequence"/>
</dbReference>
<dbReference type="InterPro" id="IPR001789">
    <property type="entry name" value="Sig_transdc_resp-reg_receiver"/>
</dbReference>
<keyword evidence="5" id="KW-0804">Transcription</keyword>
<keyword evidence="4" id="KW-0238">DNA-binding</keyword>
<dbReference type="PROSITE" id="PS50110">
    <property type="entry name" value="RESPONSE_REGULATORY"/>
    <property type="match status" value="1"/>
</dbReference>
<dbReference type="EMBL" id="PVNP01000026">
    <property type="protein sequence ID" value="PRO74975.1"/>
    <property type="molecule type" value="Genomic_DNA"/>
</dbReference>
<evidence type="ECO:0000313" key="9">
    <source>
        <dbReference type="Proteomes" id="UP000238949"/>
    </source>
</evidence>
<keyword evidence="2" id="KW-0902">Two-component regulatory system</keyword>
<feature type="domain" description="Response regulatory" evidence="7">
    <location>
        <begin position="6"/>
        <end position="122"/>
    </location>
</feature>
<dbReference type="OrthoDB" id="9800897at2"/>
<keyword evidence="1 6" id="KW-0597">Phosphoprotein</keyword>
<evidence type="ECO:0000313" key="8">
    <source>
        <dbReference type="EMBL" id="PRO74975.1"/>
    </source>
</evidence>
<dbReference type="GO" id="GO:0006355">
    <property type="term" value="P:regulation of DNA-templated transcription"/>
    <property type="evidence" value="ECO:0007669"/>
    <property type="project" value="TreeGrafter"/>
</dbReference>
<dbReference type="Pfam" id="PF00072">
    <property type="entry name" value="Response_reg"/>
    <property type="match status" value="1"/>
</dbReference>
<dbReference type="PANTHER" id="PTHR48111:SF1">
    <property type="entry name" value="TWO-COMPONENT RESPONSE REGULATOR ORR33"/>
    <property type="match status" value="1"/>
</dbReference>
<dbReference type="CDD" id="cd17574">
    <property type="entry name" value="REC_OmpR"/>
    <property type="match status" value="1"/>
</dbReference>
<comment type="caution">
    <text evidence="8">The sequence shown here is derived from an EMBL/GenBank/DDBJ whole genome shotgun (WGS) entry which is preliminary data.</text>
</comment>
<dbReference type="InterPro" id="IPR011006">
    <property type="entry name" value="CheY-like_superfamily"/>
</dbReference>
<accession>A0A2S9VF98</accession>
<evidence type="ECO:0000256" key="5">
    <source>
        <dbReference type="ARBA" id="ARBA00023163"/>
    </source>
</evidence>
<feature type="modified residue" description="4-aspartylphosphate" evidence="6">
    <location>
        <position position="55"/>
    </location>
</feature>
<evidence type="ECO:0000259" key="7">
    <source>
        <dbReference type="PROSITE" id="PS50110"/>
    </source>
</evidence>
<evidence type="ECO:0000256" key="2">
    <source>
        <dbReference type="ARBA" id="ARBA00023012"/>
    </source>
</evidence>
<keyword evidence="3" id="KW-0805">Transcription regulation</keyword>
<dbReference type="GO" id="GO:0000976">
    <property type="term" value="F:transcription cis-regulatory region binding"/>
    <property type="evidence" value="ECO:0007669"/>
    <property type="project" value="TreeGrafter"/>
</dbReference>
<proteinExistence type="predicted"/>
<dbReference type="SUPFAM" id="SSF52172">
    <property type="entry name" value="CheY-like"/>
    <property type="match status" value="1"/>
</dbReference>
<dbReference type="GO" id="GO:0032993">
    <property type="term" value="C:protein-DNA complex"/>
    <property type="evidence" value="ECO:0007669"/>
    <property type="project" value="TreeGrafter"/>
</dbReference>
<dbReference type="AlphaFoldDB" id="A0A2S9VF98"/>
<evidence type="ECO:0000256" key="4">
    <source>
        <dbReference type="ARBA" id="ARBA00023125"/>
    </source>
</evidence>
<organism evidence="8 9">
    <name type="scientific">Alteromonas alba</name>
    <dbReference type="NCBI Taxonomy" id="2079529"/>
    <lineage>
        <taxon>Bacteria</taxon>
        <taxon>Pseudomonadati</taxon>
        <taxon>Pseudomonadota</taxon>
        <taxon>Gammaproteobacteria</taxon>
        <taxon>Alteromonadales</taxon>
        <taxon>Alteromonadaceae</taxon>
        <taxon>Alteromonas/Salinimonas group</taxon>
        <taxon>Alteromonas</taxon>
    </lineage>
</organism>
<name>A0A2S9VF98_9ALTE</name>
<dbReference type="SMART" id="SM00448">
    <property type="entry name" value="REC"/>
    <property type="match status" value="1"/>
</dbReference>
<reference evidence="9" key="1">
    <citation type="journal article" date="2020" name="Int. J. Syst. Evol. Microbiol.">
        <title>Alteromonas alba sp. nov., a marine bacterium isolated from the seawater of the West Pacific Ocean.</title>
        <authorList>
            <person name="Sun C."/>
            <person name="Wu Y.-H."/>
            <person name="Xamxidin M."/>
            <person name="Cheng H."/>
            <person name="Xu X.-W."/>
        </authorList>
    </citation>
    <scope>NUCLEOTIDE SEQUENCE [LARGE SCALE GENOMIC DNA]</scope>
    <source>
        <strain evidence="9">190</strain>
    </source>
</reference>
<evidence type="ECO:0000256" key="3">
    <source>
        <dbReference type="ARBA" id="ARBA00023015"/>
    </source>
</evidence>
<keyword evidence="9" id="KW-1185">Reference proteome</keyword>
<dbReference type="GO" id="GO:0005829">
    <property type="term" value="C:cytosol"/>
    <property type="evidence" value="ECO:0007669"/>
    <property type="project" value="TreeGrafter"/>
</dbReference>
<dbReference type="GO" id="GO:0000156">
    <property type="term" value="F:phosphorelay response regulator activity"/>
    <property type="evidence" value="ECO:0007669"/>
    <property type="project" value="TreeGrafter"/>
</dbReference>
<dbReference type="Gene3D" id="3.40.50.2300">
    <property type="match status" value="1"/>
</dbReference>
<dbReference type="PANTHER" id="PTHR48111">
    <property type="entry name" value="REGULATOR OF RPOS"/>
    <property type="match status" value="1"/>
</dbReference>
<evidence type="ECO:0000256" key="6">
    <source>
        <dbReference type="PROSITE-ProRule" id="PRU00169"/>
    </source>
</evidence>